<dbReference type="Gene3D" id="1.10.150.240">
    <property type="entry name" value="Putative phosphatase, domain 2"/>
    <property type="match status" value="1"/>
</dbReference>
<dbReference type="InterPro" id="IPR006439">
    <property type="entry name" value="HAD-SF_hydro_IA"/>
</dbReference>
<evidence type="ECO:0000313" key="5">
    <source>
        <dbReference type="EMBL" id="KKL92465.1"/>
    </source>
</evidence>
<evidence type="ECO:0000256" key="4">
    <source>
        <dbReference type="ARBA" id="ARBA00023277"/>
    </source>
</evidence>
<dbReference type="SFLD" id="SFLDS00003">
    <property type="entry name" value="Haloacid_Dehalogenase"/>
    <property type="match status" value="1"/>
</dbReference>
<dbReference type="InterPro" id="IPR023198">
    <property type="entry name" value="PGP-like_dom2"/>
</dbReference>
<dbReference type="NCBIfam" id="TIGR01509">
    <property type="entry name" value="HAD-SF-IA-v3"/>
    <property type="match status" value="1"/>
</dbReference>
<proteinExistence type="predicted"/>
<keyword evidence="2" id="KW-0479">Metal-binding</keyword>
<evidence type="ECO:0000256" key="3">
    <source>
        <dbReference type="ARBA" id="ARBA00022842"/>
    </source>
</evidence>
<dbReference type="PRINTS" id="PR00413">
    <property type="entry name" value="HADHALOGNASE"/>
</dbReference>
<name>A0A0F9IF92_9ZZZZ</name>
<dbReference type="PANTHER" id="PTHR46193">
    <property type="entry name" value="6-PHOSPHOGLUCONATE PHOSPHATASE"/>
    <property type="match status" value="1"/>
</dbReference>
<dbReference type="GO" id="GO:0003824">
    <property type="term" value="F:catalytic activity"/>
    <property type="evidence" value="ECO:0007669"/>
    <property type="project" value="UniProtKB-ARBA"/>
</dbReference>
<keyword evidence="3" id="KW-0460">Magnesium</keyword>
<organism evidence="5">
    <name type="scientific">marine sediment metagenome</name>
    <dbReference type="NCBI Taxonomy" id="412755"/>
    <lineage>
        <taxon>unclassified sequences</taxon>
        <taxon>metagenomes</taxon>
        <taxon>ecological metagenomes</taxon>
    </lineage>
</organism>
<dbReference type="CDD" id="cd07505">
    <property type="entry name" value="HAD_BPGM-like"/>
    <property type="match status" value="1"/>
</dbReference>
<evidence type="ECO:0000256" key="2">
    <source>
        <dbReference type="ARBA" id="ARBA00022723"/>
    </source>
</evidence>
<dbReference type="AlphaFoldDB" id="A0A0F9IF92"/>
<accession>A0A0F9IF92</accession>
<dbReference type="SFLD" id="SFLDG01129">
    <property type="entry name" value="C1.5:_HAD__Beta-PGM__Phosphata"/>
    <property type="match status" value="1"/>
</dbReference>
<dbReference type="Gene3D" id="3.40.50.1000">
    <property type="entry name" value="HAD superfamily/HAD-like"/>
    <property type="match status" value="1"/>
</dbReference>
<dbReference type="PANTHER" id="PTHR46193:SF18">
    <property type="entry name" value="HEXITOL PHOSPHATASE B"/>
    <property type="match status" value="1"/>
</dbReference>
<evidence type="ECO:0000256" key="1">
    <source>
        <dbReference type="ARBA" id="ARBA00001946"/>
    </source>
</evidence>
<dbReference type="SUPFAM" id="SSF56784">
    <property type="entry name" value="HAD-like"/>
    <property type="match status" value="1"/>
</dbReference>
<comment type="cofactor">
    <cofactor evidence="1">
        <name>Mg(2+)</name>
        <dbReference type="ChEBI" id="CHEBI:18420"/>
    </cofactor>
</comment>
<dbReference type="Pfam" id="PF00702">
    <property type="entry name" value="Hydrolase"/>
    <property type="match status" value="1"/>
</dbReference>
<dbReference type="EMBL" id="LAZR01019456">
    <property type="protein sequence ID" value="KKL92465.1"/>
    <property type="molecule type" value="Genomic_DNA"/>
</dbReference>
<gene>
    <name evidence="5" type="ORF">LCGC14_1884430</name>
</gene>
<reference evidence="5" key="1">
    <citation type="journal article" date="2015" name="Nature">
        <title>Complex archaea that bridge the gap between prokaryotes and eukaryotes.</title>
        <authorList>
            <person name="Spang A."/>
            <person name="Saw J.H."/>
            <person name="Jorgensen S.L."/>
            <person name="Zaremba-Niedzwiedzka K."/>
            <person name="Martijn J."/>
            <person name="Lind A.E."/>
            <person name="van Eijk R."/>
            <person name="Schleper C."/>
            <person name="Guy L."/>
            <person name="Ettema T.J."/>
        </authorList>
    </citation>
    <scope>NUCLEOTIDE SEQUENCE</scope>
</reference>
<dbReference type="SFLD" id="SFLDG01135">
    <property type="entry name" value="C1.5.6:_HAD__Beta-PGM__Phospha"/>
    <property type="match status" value="1"/>
</dbReference>
<dbReference type="InterPro" id="IPR023214">
    <property type="entry name" value="HAD_sf"/>
</dbReference>
<dbReference type="GO" id="GO:0046872">
    <property type="term" value="F:metal ion binding"/>
    <property type="evidence" value="ECO:0007669"/>
    <property type="project" value="UniProtKB-KW"/>
</dbReference>
<keyword evidence="4" id="KW-0119">Carbohydrate metabolism</keyword>
<dbReference type="NCBIfam" id="TIGR01549">
    <property type="entry name" value="HAD-SF-IA-v1"/>
    <property type="match status" value="1"/>
</dbReference>
<evidence type="ECO:0008006" key="6">
    <source>
        <dbReference type="Google" id="ProtNLM"/>
    </source>
</evidence>
<dbReference type="InterPro" id="IPR036412">
    <property type="entry name" value="HAD-like_sf"/>
</dbReference>
<comment type="caution">
    <text evidence="5">The sequence shown here is derived from an EMBL/GenBank/DDBJ whole genome shotgun (WGS) entry which is preliminary data.</text>
</comment>
<dbReference type="InterPro" id="IPR051600">
    <property type="entry name" value="Beta-PGM-like"/>
</dbReference>
<sequence length="227" mass="25410">MKDEGKTNSDWAVIFDVDGTMVDNAKFHEGAWIEFGRRHDLPIDGEYYRKNIHSRSNDINIRKLLGEDTTDANVEKFGDEKESIYRQTFGPVAKEIAGLKVLLDSLKQQGVKCAAASNSPRGNVDLVLDKLDIRNYFDVIIDNDQVNIGKPDPEIFFMTAQKLAIPPDRCVIVEDSISGFKAAENAEMAYIVITAGADSSELKFAKHAKAIHQDFTAITPEYLERLL</sequence>
<protein>
    <recommendedName>
        <fullName evidence="6">Beta-phosphoglucomutase</fullName>
    </recommendedName>
</protein>